<evidence type="ECO:0000256" key="1">
    <source>
        <dbReference type="SAM" id="MobiDB-lite"/>
    </source>
</evidence>
<feature type="region of interest" description="Disordered" evidence="1">
    <location>
        <begin position="239"/>
        <end position="282"/>
    </location>
</feature>
<dbReference type="Gene3D" id="4.10.60.10">
    <property type="entry name" value="Zinc finger, CCHC-type"/>
    <property type="match status" value="1"/>
</dbReference>
<protein>
    <recommendedName>
        <fullName evidence="2">CCHC-type domain-containing protein</fullName>
    </recommendedName>
</protein>
<feature type="compositionally biased region" description="Low complexity" evidence="1">
    <location>
        <begin position="447"/>
        <end position="462"/>
    </location>
</feature>
<name>A0A7M7Q3C9_NASVI</name>
<dbReference type="GeneID" id="100114711"/>
<evidence type="ECO:0000313" key="3">
    <source>
        <dbReference type="EnsemblMetazoa" id="XP_031780049"/>
    </source>
</evidence>
<dbReference type="InParanoid" id="A0A7M7Q3C9"/>
<evidence type="ECO:0000259" key="2">
    <source>
        <dbReference type="SMART" id="SM00343"/>
    </source>
</evidence>
<feature type="domain" description="CCHC-type" evidence="2">
    <location>
        <begin position="356"/>
        <end position="373"/>
    </location>
</feature>
<dbReference type="Proteomes" id="UP000002358">
    <property type="component" value="Unassembled WGS sequence"/>
</dbReference>
<sequence length="490" mass="54282">MDLLGSILNSMDKPPSISVSQKALMKSADMDEFRQIILREWNISEAQEAPGDVYNELTVTLFRRPDGSLFFWRTDQQLRRFDESLSKEERAQIERCWPASERFFDFELNYQQAYVTRQDVQDMIDGQTQTILGSIQEMVRQLTTPDLEKIKGSVQARAKPTSSKENDTCFAGLTHPAGETAASSRSAGRPKSVPKIVRNEVIPKQNQLRFTSTPVTTSATKTVDRDDLMSMNINLGTFVEQSNQRNHGRWDLEAEDPSDSDSESKQTLGAKGSFEKGSRDGNALLKTGFAGDGRFESESQNYRDRIEASRIGKTKGQTAKVFYASDCHNAQGRQICRSCGMEGHCKDACPHPGKRLCYYCKKIGSHVASECRKRQADLESPQGGSANPQPSKRGRWNSPRGNSSNSFRGNGSGTFRGRGKPNPNSLRGTRGSSSNRSRGRGRGGAGFQQRPGGNNNTSSGSSLQVIVENYGDSPEEGDQPGSWLNEESWD</sequence>
<feature type="region of interest" description="Disordered" evidence="1">
    <location>
        <begin position="374"/>
        <end position="490"/>
    </location>
</feature>
<accession>A0A7M7Q3C9</accession>
<dbReference type="GO" id="GO:0003676">
    <property type="term" value="F:nucleic acid binding"/>
    <property type="evidence" value="ECO:0007669"/>
    <property type="project" value="InterPro"/>
</dbReference>
<proteinExistence type="predicted"/>
<dbReference type="EnsemblMetazoa" id="XM_031924189">
    <property type="protein sequence ID" value="XP_031780049"/>
    <property type="gene ID" value="LOC100114711"/>
</dbReference>
<organism evidence="3 4">
    <name type="scientific">Nasonia vitripennis</name>
    <name type="common">Parasitic wasp</name>
    <dbReference type="NCBI Taxonomy" id="7425"/>
    <lineage>
        <taxon>Eukaryota</taxon>
        <taxon>Metazoa</taxon>
        <taxon>Ecdysozoa</taxon>
        <taxon>Arthropoda</taxon>
        <taxon>Hexapoda</taxon>
        <taxon>Insecta</taxon>
        <taxon>Pterygota</taxon>
        <taxon>Neoptera</taxon>
        <taxon>Endopterygota</taxon>
        <taxon>Hymenoptera</taxon>
        <taxon>Apocrita</taxon>
        <taxon>Proctotrupomorpha</taxon>
        <taxon>Chalcidoidea</taxon>
        <taxon>Pteromalidae</taxon>
        <taxon>Pteromalinae</taxon>
        <taxon>Nasonia</taxon>
    </lineage>
</organism>
<feature type="compositionally biased region" description="Low complexity" evidence="1">
    <location>
        <begin position="397"/>
        <end position="409"/>
    </location>
</feature>
<dbReference type="KEGG" id="nvi:100114711"/>
<reference evidence="3" key="1">
    <citation type="submission" date="2021-01" db="UniProtKB">
        <authorList>
            <consortium name="EnsemblMetazoa"/>
        </authorList>
    </citation>
    <scope>IDENTIFICATION</scope>
</reference>
<dbReference type="InterPro" id="IPR036875">
    <property type="entry name" value="Znf_CCHC_sf"/>
</dbReference>
<dbReference type="SUPFAM" id="SSF57756">
    <property type="entry name" value="Retrovirus zinc finger-like domains"/>
    <property type="match status" value="1"/>
</dbReference>
<dbReference type="RefSeq" id="XP_031780049.1">
    <property type="nucleotide sequence ID" value="XM_031924189.2"/>
</dbReference>
<evidence type="ECO:0000313" key="4">
    <source>
        <dbReference type="Proteomes" id="UP000002358"/>
    </source>
</evidence>
<keyword evidence="4" id="KW-1185">Reference proteome</keyword>
<dbReference type="GO" id="GO:0008270">
    <property type="term" value="F:zinc ion binding"/>
    <property type="evidence" value="ECO:0007669"/>
    <property type="project" value="InterPro"/>
</dbReference>
<feature type="domain" description="CCHC-type" evidence="2">
    <location>
        <begin position="335"/>
        <end position="351"/>
    </location>
</feature>
<dbReference type="AlphaFoldDB" id="A0A7M7Q3C9"/>
<dbReference type="SMART" id="SM00343">
    <property type="entry name" value="ZnF_C2HC"/>
    <property type="match status" value="2"/>
</dbReference>
<dbReference type="InterPro" id="IPR001878">
    <property type="entry name" value="Znf_CCHC"/>
</dbReference>
<feature type="compositionally biased region" description="Low complexity" evidence="1">
    <location>
        <begin position="425"/>
        <end position="436"/>
    </location>
</feature>